<dbReference type="InterPro" id="IPR015424">
    <property type="entry name" value="PyrdxlP-dep_Trfase"/>
</dbReference>
<dbReference type="GO" id="GO:0019752">
    <property type="term" value="P:carboxylic acid metabolic process"/>
    <property type="evidence" value="ECO:0007669"/>
    <property type="project" value="InterPro"/>
</dbReference>
<dbReference type="InterPro" id="IPR010977">
    <property type="entry name" value="Aromatic_deC"/>
</dbReference>
<dbReference type="PRINTS" id="PR00800">
    <property type="entry name" value="YHDCRBOXLASE"/>
</dbReference>
<evidence type="ECO:0000256" key="5">
    <source>
        <dbReference type="ARBA" id="ARBA00023239"/>
    </source>
</evidence>
<dbReference type="SUPFAM" id="SSF53383">
    <property type="entry name" value="PLP-dependent transferases"/>
    <property type="match status" value="1"/>
</dbReference>
<dbReference type="PANTHER" id="PTHR11999">
    <property type="entry name" value="GROUP II PYRIDOXAL-5-PHOSPHATE DECARBOXYLASE"/>
    <property type="match status" value="1"/>
</dbReference>
<name>A0A3M3RR19_PSECA</name>
<dbReference type="EMBL" id="RBPH01000275">
    <property type="protein sequence ID" value="RMN75769.1"/>
    <property type="molecule type" value="Genomic_DNA"/>
</dbReference>
<organism evidence="9 11">
    <name type="scientific">Pseudomonas cannabina</name>
    <dbReference type="NCBI Taxonomy" id="86840"/>
    <lineage>
        <taxon>Bacteria</taxon>
        <taxon>Pseudomonadati</taxon>
        <taxon>Pseudomonadota</taxon>
        <taxon>Gammaproteobacteria</taxon>
        <taxon>Pseudomonadales</taxon>
        <taxon>Pseudomonadaceae</taxon>
        <taxon>Pseudomonas</taxon>
    </lineage>
</organism>
<dbReference type="Gene3D" id="3.40.640.10">
    <property type="entry name" value="Type I PLP-dependent aspartate aminotransferase-like (Major domain)"/>
    <property type="match status" value="1"/>
</dbReference>
<evidence type="ECO:0000313" key="8">
    <source>
        <dbReference type="EMBL" id="RMN75769.1"/>
    </source>
</evidence>
<dbReference type="InterPro" id="IPR015421">
    <property type="entry name" value="PyrdxlP-dep_Trfase_major"/>
</dbReference>
<reference evidence="10 11" key="1">
    <citation type="submission" date="2018-08" db="EMBL/GenBank/DDBJ databases">
        <title>Recombination of ecologically and evolutionarily significant loci maintains genetic cohesion in the Pseudomonas syringae species complex.</title>
        <authorList>
            <person name="Dillon M."/>
            <person name="Thakur S."/>
            <person name="Almeida R.N.D."/>
            <person name="Weir B.S."/>
            <person name="Guttman D.S."/>
        </authorList>
    </citation>
    <scope>NUCLEOTIDE SEQUENCE [LARGE SCALE GENOMIC DNA]</scope>
    <source>
        <strain evidence="8 10">ICMP 15201</strain>
        <strain evidence="9 11">ICMP 15203</strain>
    </source>
</reference>
<dbReference type="GO" id="GO:0016831">
    <property type="term" value="F:carboxy-lyase activity"/>
    <property type="evidence" value="ECO:0007669"/>
    <property type="project" value="UniProtKB-KW"/>
</dbReference>
<sequence>MRLHYAGHGRIEMSCILDDERCIPELLTQLRSLSLDFLSGAHTGAAVDTRSDVLTQQAEMPEEGLGCLDALRTYWQRYADGHSRSTGPRYYGFVTGGVTPAALAGDWLVSVLDQNVATERHSIAAFIEAQVLTFISNLLKLPAGLFQGVLTTGATAANLVGLSSAREWCGEQAGVSIAHEGIAAAPPIAVFGASAHSSIIKSLGVLGIGRKNIVSIRSLPDREAMDIQHLEEALKSSVSTSRIVVASAGTVNSGDFDDLNGIADLCMRYNAWLHVDAAFGAFARCSPRYEHLIEGLERADSITADAHKWLNVPYDCGIALTRHTAFHERSFSADAPYVPMGGELPAFMNRGVEQSRRYRALPLWMTLMAYGKSGYRELVERNCDVVRQIASWIDGCEYYDVLCPVYLNIVMFRCRRVGGRDHDAHSVAVLERINATGALFLTPSTYNGEKVFRLAVCNWMTTRSDVAIVINALHHAVAGY</sequence>
<dbReference type="AlphaFoldDB" id="A0A3M3RR19"/>
<dbReference type="Gene3D" id="3.90.1150.10">
    <property type="entry name" value="Aspartate Aminotransferase, domain 1"/>
    <property type="match status" value="1"/>
</dbReference>
<evidence type="ECO:0000313" key="9">
    <source>
        <dbReference type="EMBL" id="RMN98830.1"/>
    </source>
</evidence>
<dbReference type="Proteomes" id="UP000270524">
    <property type="component" value="Unassembled WGS sequence"/>
</dbReference>
<evidence type="ECO:0000256" key="3">
    <source>
        <dbReference type="ARBA" id="ARBA00022793"/>
    </source>
</evidence>
<evidence type="ECO:0000256" key="1">
    <source>
        <dbReference type="ARBA" id="ARBA00001933"/>
    </source>
</evidence>
<evidence type="ECO:0000313" key="10">
    <source>
        <dbReference type="Proteomes" id="UP000269335"/>
    </source>
</evidence>
<comment type="similarity">
    <text evidence="2 7">Belongs to the group II decarboxylase family.</text>
</comment>
<keyword evidence="3" id="KW-0210">Decarboxylase</keyword>
<evidence type="ECO:0000256" key="6">
    <source>
        <dbReference type="PIRSR" id="PIRSR602129-50"/>
    </source>
</evidence>
<evidence type="ECO:0000256" key="2">
    <source>
        <dbReference type="ARBA" id="ARBA00009533"/>
    </source>
</evidence>
<dbReference type="Proteomes" id="UP000269335">
    <property type="component" value="Unassembled WGS sequence"/>
</dbReference>
<accession>A0A3M3RR19</accession>
<evidence type="ECO:0000256" key="4">
    <source>
        <dbReference type="ARBA" id="ARBA00022898"/>
    </source>
</evidence>
<dbReference type="InterPro" id="IPR015422">
    <property type="entry name" value="PyrdxlP-dep_Trfase_small"/>
</dbReference>
<comment type="cofactor">
    <cofactor evidence="1 6 7">
        <name>pyridoxal 5'-phosphate</name>
        <dbReference type="ChEBI" id="CHEBI:597326"/>
    </cofactor>
</comment>
<dbReference type="PANTHER" id="PTHR11999:SF70">
    <property type="entry name" value="MIP05841P"/>
    <property type="match status" value="1"/>
</dbReference>
<evidence type="ECO:0000256" key="7">
    <source>
        <dbReference type="RuleBase" id="RU000382"/>
    </source>
</evidence>
<keyword evidence="4 6" id="KW-0663">Pyridoxal phosphate</keyword>
<dbReference type="Pfam" id="PF00282">
    <property type="entry name" value="Pyridoxal_deC"/>
    <property type="match status" value="1"/>
</dbReference>
<proteinExistence type="inferred from homology"/>
<dbReference type="EMBL" id="RBPJ01000110">
    <property type="protein sequence ID" value="RMN98830.1"/>
    <property type="molecule type" value="Genomic_DNA"/>
</dbReference>
<dbReference type="InterPro" id="IPR002129">
    <property type="entry name" value="PyrdxlP-dep_de-COase"/>
</dbReference>
<keyword evidence="5 7" id="KW-0456">Lyase</keyword>
<gene>
    <name evidence="9" type="ORF">ALQ51_01055</name>
    <name evidence="8" type="ORF">ALQ53_01980</name>
</gene>
<protein>
    <submittedName>
        <fullName evidence="9">Pyridoxal-dependent decarboxylase</fullName>
    </submittedName>
</protein>
<evidence type="ECO:0000313" key="11">
    <source>
        <dbReference type="Proteomes" id="UP000270524"/>
    </source>
</evidence>
<dbReference type="GO" id="GO:0006520">
    <property type="term" value="P:amino acid metabolic process"/>
    <property type="evidence" value="ECO:0007669"/>
    <property type="project" value="InterPro"/>
</dbReference>
<comment type="caution">
    <text evidence="9">The sequence shown here is derived from an EMBL/GenBank/DDBJ whole genome shotgun (WGS) entry which is preliminary data.</text>
</comment>
<feature type="modified residue" description="N6-(pyridoxal phosphate)lysine" evidence="6">
    <location>
        <position position="308"/>
    </location>
</feature>
<dbReference type="GO" id="GO:0030170">
    <property type="term" value="F:pyridoxal phosphate binding"/>
    <property type="evidence" value="ECO:0007669"/>
    <property type="project" value="InterPro"/>
</dbReference>